<dbReference type="Proteomes" id="UP000469385">
    <property type="component" value="Unassembled WGS sequence"/>
</dbReference>
<reference evidence="3 4" key="1">
    <citation type="submission" date="2019-12" db="EMBL/GenBank/DDBJ databases">
        <authorList>
            <person name="Huq M.A."/>
        </authorList>
    </citation>
    <scope>NUCLEOTIDE SEQUENCE [LARGE SCALE GENOMIC DNA]</scope>
    <source>
        <strain evidence="3 4">MAH-25</strain>
    </source>
</reference>
<name>A0A6N8ITR4_9BURK</name>
<accession>A0A6N8ITR4</accession>
<gene>
    <name evidence="3" type="ORF">GON04_12550</name>
</gene>
<sequence>MSRLLRLAASLFLLGLAPAGWAAVACSITASPSPFTGVYSSAANLDVPGAFSLNCTRDPTVDGRRADIWIGVNQPATGNSLPRDIGGGSNLSYIIYRRAFGTGVWMNTGSQKPNQSGNAGLVDTIDFGNGTGSTFSGSYDIFVRVPAGQTTVSAGIYVNTAVGVTVKLNDENGGLLTTSTLGFRFSIPKDCRFSSDPTPVAVNYPAFSPTAITGVSNFALTCTQGTTYTIALDRNRSVITTVQLAYDLSLSAATGTGNAVSQPYTVNISVDPGQAGSCSGSTCNGTDTRTITITY</sequence>
<dbReference type="Pfam" id="PF05229">
    <property type="entry name" value="SCPU"/>
    <property type="match status" value="1"/>
</dbReference>
<evidence type="ECO:0000313" key="3">
    <source>
        <dbReference type="EMBL" id="MVQ30284.1"/>
    </source>
</evidence>
<dbReference type="PROSITE" id="PS51257">
    <property type="entry name" value="PROKAR_LIPOPROTEIN"/>
    <property type="match status" value="1"/>
</dbReference>
<protein>
    <submittedName>
        <fullName evidence="3">Fimbrial major subunit CsuA/B family protein</fullName>
    </submittedName>
</protein>
<proteinExistence type="predicted"/>
<keyword evidence="4" id="KW-1185">Reference proteome</keyword>
<comment type="caution">
    <text evidence="3">The sequence shown here is derived from an EMBL/GenBank/DDBJ whole genome shotgun (WGS) entry which is preliminary data.</text>
</comment>
<keyword evidence="1" id="KW-0732">Signal</keyword>
<dbReference type="RefSeq" id="WP_157398185.1">
    <property type="nucleotide sequence ID" value="NZ_WSEL01000003.1"/>
</dbReference>
<evidence type="ECO:0000313" key="4">
    <source>
        <dbReference type="Proteomes" id="UP000469385"/>
    </source>
</evidence>
<feature type="signal peptide" evidence="1">
    <location>
        <begin position="1"/>
        <end position="22"/>
    </location>
</feature>
<evidence type="ECO:0000259" key="2">
    <source>
        <dbReference type="Pfam" id="PF05229"/>
    </source>
</evidence>
<dbReference type="InterPro" id="IPR007893">
    <property type="entry name" value="Spore_coat_U/FanG"/>
</dbReference>
<feature type="domain" description="Spore coat protein U/FanG" evidence="2">
    <location>
        <begin position="24"/>
        <end position="160"/>
    </location>
</feature>
<dbReference type="EMBL" id="WSEL01000003">
    <property type="protein sequence ID" value="MVQ30284.1"/>
    <property type="molecule type" value="Genomic_DNA"/>
</dbReference>
<feature type="chain" id="PRO_5027118250" evidence="1">
    <location>
        <begin position="23"/>
        <end position="295"/>
    </location>
</feature>
<evidence type="ECO:0000256" key="1">
    <source>
        <dbReference type="SAM" id="SignalP"/>
    </source>
</evidence>
<organism evidence="3 4">
    <name type="scientific">Ramlibacter pinisoli</name>
    <dbReference type="NCBI Taxonomy" id="2682844"/>
    <lineage>
        <taxon>Bacteria</taxon>
        <taxon>Pseudomonadati</taxon>
        <taxon>Pseudomonadota</taxon>
        <taxon>Betaproteobacteria</taxon>
        <taxon>Burkholderiales</taxon>
        <taxon>Comamonadaceae</taxon>
        <taxon>Ramlibacter</taxon>
    </lineage>
</organism>
<dbReference type="AlphaFoldDB" id="A0A6N8ITR4"/>